<keyword evidence="4" id="KW-0808">Transferase</keyword>
<dbReference type="PANTHER" id="PTHR48006">
    <property type="entry name" value="LEUCINE-RICH REPEAT-CONTAINING PROTEIN DDB_G0281931-RELATED"/>
    <property type="match status" value="1"/>
</dbReference>
<evidence type="ECO:0000256" key="16">
    <source>
        <dbReference type="SAM" id="MobiDB-lite"/>
    </source>
</evidence>
<dbReference type="InterPro" id="IPR001245">
    <property type="entry name" value="Ser-Thr/Tyr_kinase_cat_dom"/>
</dbReference>
<feature type="transmembrane region" description="Helical" evidence="17">
    <location>
        <begin position="377"/>
        <end position="400"/>
    </location>
</feature>
<evidence type="ECO:0000256" key="10">
    <source>
        <dbReference type="ARBA" id="ARBA00022840"/>
    </source>
</evidence>
<dbReference type="FunFam" id="1.10.510.10:FF:000044">
    <property type="entry name" value="Putative LRR receptor-like serine/threonine-protein kinase"/>
    <property type="match status" value="1"/>
</dbReference>
<keyword evidence="6" id="KW-0732">Signal</keyword>
<evidence type="ECO:0000256" key="13">
    <source>
        <dbReference type="ARBA" id="ARBA00023170"/>
    </source>
</evidence>
<dbReference type="InterPro" id="IPR021720">
    <property type="entry name" value="Malectin_dom"/>
</dbReference>
<evidence type="ECO:0000256" key="2">
    <source>
        <dbReference type="ARBA" id="ARBA00022527"/>
    </source>
</evidence>
<dbReference type="Gene3D" id="1.10.510.10">
    <property type="entry name" value="Transferase(Phosphotransferase) domain 1"/>
    <property type="match status" value="1"/>
</dbReference>
<reference evidence="19" key="1">
    <citation type="submission" date="2021-01" db="EMBL/GenBank/DDBJ databases">
        <title>Adiantum capillus-veneris genome.</title>
        <authorList>
            <person name="Fang Y."/>
            <person name="Liao Q."/>
        </authorList>
    </citation>
    <scope>NUCLEOTIDE SEQUENCE</scope>
    <source>
        <strain evidence="19">H3</strain>
        <tissue evidence="19">Leaf</tissue>
    </source>
</reference>
<keyword evidence="7" id="KW-0677">Repeat</keyword>
<feature type="compositionally biased region" description="Low complexity" evidence="16">
    <location>
        <begin position="56"/>
        <end position="65"/>
    </location>
</feature>
<accession>A0A9D4ZKZ6</accession>
<dbReference type="FunFam" id="3.30.200.20:FF:000162">
    <property type="entry name" value="Adenine nucleotide alpha hydrolase-like domain kinase"/>
    <property type="match status" value="1"/>
</dbReference>
<dbReference type="AlphaFoldDB" id="A0A9D4ZKZ6"/>
<keyword evidence="10 15" id="KW-0067">ATP-binding</keyword>
<dbReference type="InterPro" id="IPR000719">
    <property type="entry name" value="Prot_kinase_dom"/>
</dbReference>
<evidence type="ECO:0000256" key="3">
    <source>
        <dbReference type="ARBA" id="ARBA00022553"/>
    </source>
</evidence>
<evidence type="ECO:0000256" key="15">
    <source>
        <dbReference type="PROSITE-ProRule" id="PRU10141"/>
    </source>
</evidence>
<evidence type="ECO:0000256" key="17">
    <source>
        <dbReference type="SAM" id="Phobius"/>
    </source>
</evidence>
<dbReference type="GO" id="GO:0004674">
    <property type="term" value="F:protein serine/threonine kinase activity"/>
    <property type="evidence" value="ECO:0007669"/>
    <property type="project" value="UniProtKB-KW"/>
</dbReference>
<evidence type="ECO:0000256" key="5">
    <source>
        <dbReference type="ARBA" id="ARBA00022692"/>
    </source>
</evidence>
<dbReference type="CDD" id="cd14066">
    <property type="entry name" value="STKc_IRAK"/>
    <property type="match status" value="1"/>
</dbReference>
<dbReference type="InterPro" id="IPR011009">
    <property type="entry name" value="Kinase-like_dom_sf"/>
</dbReference>
<dbReference type="PROSITE" id="PS50011">
    <property type="entry name" value="PROTEIN_KINASE_DOM"/>
    <property type="match status" value="1"/>
</dbReference>
<keyword evidence="9" id="KW-0418">Kinase</keyword>
<keyword evidence="8 15" id="KW-0547">Nucleotide-binding</keyword>
<feature type="domain" description="Protein kinase" evidence="18">
    <location>
        <begin position="449"/>
        <end position="721"/>
    </location>
</feature>
<dbReference type="InterPro" id="IPR051824">
    <property type="entry name" value="LRR_Rcpt-Like_S/T_Kinase"/>
</dbReference>
<proteinExistence type="predicted"/>
<evidence type="ECO:0000256" key="6">
    <source>
        <dbReference type="ARBA" id="ARBA00022729"/>
    </source>
</evidence>
<keyword evidence="20" id="KW-1185">Reference proteome</keyword>
<protein>
    <recommendedName>
        <fullName evidence="18">Protein kinase domain-containing protein</fullName>
    </recommendedName>
</protein>
<evidence type="ECO:0000256" key="11">
    <source>
        <dbReference type="ARBA" id="ARBA00022989"/>
    </source>
</evidence>
<evidence type="ECO:0000256" key="14">
    <source>
        <dbReference type="ARBA" id="ARBA00023180"/>
    </source>
</evidence>
<keyword evidence="14" id="KW-0325">Glycoprotein</keyword>
<evidence type="ECO:0000256" key="7">
    <source>
        <dbReference type="ARBA" id="ARBA00022737"/>
    </source>
</evidence>
<gene>
    <name evidence="19" type="ORF">GOP47_0008710</name>
</gene>
<dbReference type="OrthoDB" id="663146at2759"/>
<dbReference type="GO" id="GO:0016020">
    <property type="term" value="C:membrane"/>
    <property type="evidence" value="ECO:0007669"/>
    <property type="project" value="UniProtKB-SubCell"/>
</dbReference>
<keyword evidence="13" id="KW-0675">Receptor</keyword>
<evidence type="ECO:0000256" key="1">
    <source>
        <dbReference type="ARBA" id="ARBA00004167"/>
    </source>
</evidence>
<dbReference type="PROSITE" id="PS00107">
    <property type="entry name" value="PROTEIN_KINASE_ATP"/>
    <property type="match status" value="1"/>
</dbReference>
<dbReference type="InterPro" id="IPR017441">
    <property type="entry name" value="Protein_kinase_ATP_BS"/>
</dbReference>
<feature type="binding site" evidence="15">
    <location>
        <position position="477"/>
    </location>
    <ligand>
        <name>ATP</name>
        <dbReference type="ChEBI" id="CHEBI:30616"/>
    </ligand>
</feature>
<keyword evidence="12 17" id="KW-0472">Membrane</keyword>
<keyword evidence="3" id="KW-0597">Phosphoprotein</keyword>
<dbReference type="EMBL" id="JABFUD020000008">
    <property type="protein sequence ID" value="KAI5076645.1"/>
    <property type="molecule type" value="Genomic_DNA"/>
</dbReference>
<organism evidence="19 20">
    <name type="scientific">Adiantum capillus-veneris</name>
    <name type="common">Maidenhair fern</name>
    <dbReference type="NCBI Taxonomy" id="13818"/>
    <lineage>
        <taxon>Eukaryota</taxon>
        <taxon>Viridiplantae</taxon>
        <taxon>Streptophyta</taxon>
        <taxon>Embryophyta</taxon>
        <taxon>Tracheophyta</taxon>
        <taxon>Polypodiopsida</taxon>
        <taxon>Polypodiidae</taxon>
        <taxon>Polypodiales</taxon>
        <taxon>Pteridineae</taxon>
        <taxon>Pteridaceae</taxon>
        <taxon>Vittarioideae</taxon>
        <taxon>Adiantum</taxon>
    </lineage>
</organism>
<comment type="subcellular location">
    <subcellularLocation>
        <location evidence="1">Membrane</location>
        <topology evidence="1">Single-pass membrane protein</topology>
    </subcellularLocation>
</comment>
<dbReference type="SMART" id="SM00220">
    <property type="entry name" value="S_TKc"/>
    <property type="match status" value="1"/>
</dbReference>
<evidence type="ECO:0000313" key="19">
    <source>
        <dbReference type="EMBL" id="KAI5076645.1"/>
    </source>
</evidence>
<evidence type="ECO:0000313" key="20">
    <source>
        <dbReference type="Proteomes" id="UP000886520"/>
    </source>
</evidence>
<comment type="caution">
    <text evidence="19">The sequence shown here is derived from an EMBL/GenBank/DDBJ whole genome shotgun (WGS) entry which is preliminary data.</text>
</comment>
<evidence type="ECO:0000256" key="12">
    <source>
        <dbReference type="ARBA" id="ARBA00023136"/>
    </source>
</evidence>
<dbReference type="Gene3D" id="2.60.120.430">
    <property type="entry name" value="Galactose-binding lectin"/>
    <property type="match status" value="1"/>
</dbReference>
<dbReference type="Pfam" id="PF07714">
    <property type="entry name" value="PK_Tyr_Ser-Thr"/>
    <property type="match status" value="1"/>
</dbReference>
<dbReference type="PANTHER" id="PTHR48006:SF34">
    <property type="entry name" value="OS08G0203700 PROTEIN"/>
    <property type="match status" value="1"/>
</dbReference>
<dbReference type="PROSITE" id="PS00108">
    <property type="entry name" value="PROTEIN_KINASE_ST"/>
    <property type="match status" value="1"/>
</dbReference>
<evidence type="ECO:0000259" key="18">
    <source>
        <dbReference type="PROSITE" id="PS50011"/>
    </source>
</evidence>
<dbReference type="SUPFAM" id="SSF56112">
    <property type="entry name" value="Protein kinase-like (PK-like)"/>
    <property type="match status" value="1"/>
</dbReference>
<dbReference type="InterPro" id="IPR008271">
    <property type="entry name" value="Ser/Thr_kinase_AS"/>
</dbReference>
<dbReference type="GO" id="GO:0005524">
    <property type="term" value="F:ATP binding"/>
    <property type="evidence" value="ECO:0007669"/>
    <property type="project" value="UniProtKB-UniRule"/>
</dbReference>
<dbReference type="Pfam" id="PF11721">
    <property type="entry name" value="Malectin"/>
    <property type="match status" value="1"/>
</dbReference>
<name>A0A9D4ZKZ6_ADICA</name>
<feature type="compositionally biased region" description="Basic and acidic residues" evidence="16">
    <location>
        <begin position="43"/>
        <end position="55"/>
    </location>
</feature>
<feature type="compositionally biased region" description="Acidic residues" evidence="16">
    <location>
        <begin position="66"/>
        <end position="79"/>
    </location>
</feature>
<evidence type="ECO:0000256" key="8">
    <source>
        <dbReference type="ARBA" id="ARBA00022741"/>
    </source>
</evidence>
<dbReference type="Proteomes" id="UP000886520">
    <property type="component" value="Chromosome 8"/>
</dbReference>
<sequence length="753" mass="83149">MAGTSKQARKKRALSPERPTETSQSSAEEEDVDTSSHVLTDVSTDHSDENYKESESSSASDSESSSNEEEEEEEDEEEEAVKNQKKRKAIMQSTSFISVVGKWVNGCGSSSMDASKNQFSGTVPSSASRLSPQLNLLWNHFDQTIKETRLTAATFNCLTSVPRCTQTSSGIYGGFAINCGGPNIEINQTIFSSNSQSIGGASYFQSDDGRWGVSNIGFQSDEDGAFPTIVSTSNIIQNTHDQELYQTALGAPSSLAYYGLTMLNGVYKVELHFAEISITSDGTWKSLGQRLFDIFIQGDRKEKDFDIRAAANGSFSAVVKSYHINVTQNVLEIHLLWSGKGTCCVPDTWTYGPLISAVRVIAEFELPKSSPSKTGKLSAILGSCILATALMVGCIILHVMRRRRRKLKIKSFNLQNAVEASMGAWEIPCVEVKPQIFTFNQIRIATEDFHEKNKLGQGGSGSVYKGALADGTMVAIKQLSCSADKDNQEFINEVGTISAVQHRNLVKLLGCCVEGNCRILVLELLENNSLYQALFKKKLSLDWTTRFIICIQIAQGLTYLHEESRTRIVHRDIKAGNVLLDRKLNAKIADFGLAKLFGDDKIHITTRVAGTIGYLDPEYAIRGKLTEKADVYSFGILLLEILSGRSNINTQLPEEQIFLREWAWQLYEEKRIENLADESLGGNFAMEEFARTVHVALLCAQSTAEMRPKMSEALSMLTGSLDIKLTINRSGFSAHHNQLSLQGSNTTFRQTTF</sequence>
<evidence type="ECO:0000256" key="4">
    <source>
        <dbReference type="ARBA" id="ARBA00022679"/>
    </source>
</evidence>
<feature type="region of interest" description="Disordered" evidence="16">
    <location>
        <begin position="1"/>
        <end position="88"/>
    </location>
</feature>
<keyword evidence="11 17" id="KW-1133">Transmembrane helix</keyword>
<dbReference type="Gene3D" id="3.30.200.20">
    <property type="entry name" value="Phosphorylase Kinase, domain 1"/>
    <property type="match status" value="1"/>
</dbReference>
<evidence type="ECO:0000256" key="9">
    <source>
        <dbReference type="ARBA" id="ARBA00022777"/>
    </source>
</evidence>
<keyword evidence="2" id="KW-0723">Serine/threonine-protein kinase</keyword>
<keyword evidence="5 17" id="KW-0812">Transmembrane</keyword>